<feature type="chain" id="PRO_5006418193" description="WxL domain-containing protein" evidence="2">
    <location>
        <begin position="31"/>
        <end position="271"/>
    </location>
</feature>
<gene>
    <name evidence="4" type="ORF">IV74_GL001137</name>
</gene>
<dbReference type="Pfam" id="PF13731">
    <property type="entry name" value="WxL"/>
    <property type="match status" value="1"/>
</dbReference>
<comment type="caution">
    <text evidence="4">The sequence shown here is derived from an EMBL/GenBank/DDBJ whole genome shotgun (WGS) entry which is preliminary data.</text>
</comment>
<evidence type="ECO:0000256" key="2">
    <source>
        <dbReference type="SAM" id="SignalP"/>
    </source>
</evidence>
<keyword evidence="2" id="KW-0732">Signal</keyword>
<evidence type="ECO:0000256" key="1">
    <source>
        <dbReference type="SAM" id="MobiDB-lite"/>
    </source>
</evidence>
<evidence type="ECO:0000259" key="3">
    <source>
        <dbReference type="Pfam" id="PF13731"/>
    </source>
</evidence>
<keyword evidence="5" id="KW-1185">Reference proteome</keyword>
<reference evidence="4 5" key="1">
    <citation type="journal article" date="2015" name="Genome Announc.">
        <title>Expanding the biotechnology potential of lactobacilli through comparative genomics of 213 strains and associated genera.</title>
        <authorList>
            <person name="Sun Z."/>
            <person name="Harris H.M."/>
            <person name="McCann A."/>
            <person name="Guo C."/>
            <person name="Argimon S."/>
            <person name="Zhang W."/>
            <person name="Yang X."/>
            <person name="Jeffery I.B."/>
            <person name="Cooney J.C."/>
            <person name="Kagawa T.F."/>
            <person name="Liu W."/>
            <person name="Song Y."/>
            <person name="Salvetti E."/>
            <person name="Wrobel A."/>
            <person name="Rasinkangas P."/>
            <person name="Parkhill J."/>
            <person name="Rea M.C."/>
            <person name="O'Sullivan O."/>
            <person name="Ritari J."/>
            <person name="Douillard F.P."/>
            <person name="Paul Ross R."/>
            <person name="Yang R."/>
            <person name="Briner A.E."/>
            <person name="Felis G.E."/>
            <person name="de Vos W.M."/>
            <person name="Barrangou R."/>
            <person name="Klaenhammer T.R."/>
            <person name="Caufield P.W."/>
            <person name="Cui Y."/>
            <person name="Zhang H."/>
            <person name="O'Toole P.W."/>
        </authorList>
    </citation>
    <scope>NUCLEOTIDE SEQUENCE [LARGE SCALE GENOMIC DNA]</scope>
    <source>
        <strain evidence="4 5">DSM 20623</strain>
    </source>
</reference>
<protein>
    <recommendedName>
        <fullName evidence="3">WxL domain-containing protein</fullName>
    </recommendedName>
</protein>
<evidence type="ECO:0000313" key="5">
    <source>
        <dbReference type="Proteomes" id="UP000051658"/>
    </source>
</evidence>
<sequence>MGELKMKKTIIATALLSTVVVSSFAGVASAAEVGTATTKGSVQFKTPGDEEEGKVIKPGEDEEEILPDPDGGGGSSKGALRIQHAAAFKFGIVDNVNGTKKYPAQMEAYTKPNDADPAKKYYMPNFVQVTDERGDITKGWTLSVTGDVFKNGTDELKQTKILLNEQKHTNTVFDFQTPATDLTTILDGFDAKGTAISTDGKTSVEILKTKAGKSTTGSQTSSVFNTSYDKATEYAETDRNAGVELQKGNLDIIEVGKVYESTLTWTLSEAL</sequence>
<feature type="domain" description="WxL" evidence="3">
    <location>
        <begin position="32"/>
        <end position="269"/>
    </location>
</feature>
<evidence type="ECO:0000313" key="4">
    <source>
        <dbReference type="EMBL" id="KRN57882.1"/>
    </source>
</evidence>
<accession>A0A0R2I7T8</accession>
<dbReference type="EMBL" id="JQBS01000001">
    <property type="protein sequence ID" value="KRN57882.1"/>
    <property type="molecule type" value="Genomic_DNA"/>
</dbReference>
<feature type="region of interest" description="Disordered" evidence="1">
    <location>
        <begin position="38"/>
        <end position="78"/>
    </location>
</feature>
<dbReference type="InterPro" id="IPR027994">
    <property type="entry name" value="WxL_dom"/>
</dbReference>
<organism evidence="4 5">
    <name type="scientific">Carnobacterium divergens DSM 20623</name>
    <dbReference type="NCBI Taxonomy" id="1449336"/>
    <lineage>
        <taxon>Bacteria</taxon>
        <taxon>Bacillati</taxon>
        <taxon>Bacillota</taxon>
        <taxon>Bacilli</taxon>
        <taxon>Lactobacillales</taxon>
        <taxon>Carnobacteriaceae</taxon>
        <taxon>Carnobacterium</taxon>
    </lineage>
</organism>
<name>A0A0R2I7T8_CARDV</name>
<proteinExistence type="predicted"/>
<dbReference type="AlphaFoldDB" id="A0A0R2I7T8"/>
<feature type="signal peptide" evidence="2">
    <location>
        <begin position="1"/>
        <end position="30"/>
    </location>
</feature>
<dbReference type="PATRIC" id="fig|1449336.4.peg.1162"/>
<dbReference type="Proteomes" id="UP000051658">
    <property type="component" value="Unassembled WGS sequence"/>
</dbReference>